<feature type="transmembrane region" description="Helical" evidence="1">
    <location>
        <begin position="193"/>
        <end position="212"/>
    </location>
</feature>
<accession>A0ABM9I7Z4</accession>
<organism evidence="3 4">
    <name type="scientific">Methylocaldum szegediense</name>
    <dbReference type="NCBI Taxonomy" id="73780"/>
    <lineage>
        <taxon>Bacteria</taxon>
        <taxon>Pseudomonadati</taxon>
        <taxon>Pseudomonadota</taxon>
        <taxon>Gammaproteobacteria</taxon>
        <taxon>Methylococcales</taxon>
        <taxon>Methylococcaceae</taxon>
        <taxon>Methylocaldum</taxon>
    </lineage>
</organism>
<evidence type="ECO:0000313" key="3">
    <source>
        <dbReference type="EMBL" id="CAI8949436.1"/>
    </source>
</evidence>
<feature type="transmembrane region" description="Helical" evidence="1">
    <location>
        <begin position="169"/>
        <end position="187"/>
    </location>
</feature>
<feature type="transmembrane region" description="Helical" evidence="1">
    <location>
        <begin position="219"/>
        <end position="237"/>
    </location>
</feature>
<name>A0ABM9I7Z4_9GAMM</name>
<keyword evidence="1" id="KW-1133">Transmembrane helix</keyword>
<dbReference type="EMBL" id="OX458333">
    <property type="protein sequence ID" value="CAI8949436.1"/>
    <property type="molecule type" value="Genomic_DNA"/>
</dbReference>
<evidence type="ECO:0000256" key="1">
    <source>
        <dbReference type="SAM" id="Phobius"/>
    </source>
</evidence>
<feature type="domain" description="CAAX prenyl protease 2/Lysostaphin resistance protein A-like" evidence="2">
    <location>
        <begin position="140"/>
        <end position="229"/>
    </location>
</feature>
<dbReference type="InterPro" id="IPR003675">
    <property type="entry name" value="Rce1/LyrA-like_dom"/>
</dbReference>
<keyword evidence="1" id="KW-0812">Transmembrane</keyword>
<feature type="transmembrane region" description="Helical" evidence="1">
    <location>
        <begin position="139"/>
        <end position="157"/>
    </location>
</feature>
<dbReference type="Pfam" id="PF02517">
    <property type="entry name" value="Rce1-like"/>
    <property type="match status" value="1"/>
</dbReference>
<proteinExistence type="predicted"/>
<dbReference type="RefSeq" id="WP_026609783.1">
    <property type="nucleotide sequence ID" value="NZ_OX458333.1"/>
</dbReference>
<keyword evidence="4" id="KW-1185">Reference proteome</keyword>
<dbReference type="Proteomes" id="UP001162030">
    <property type="component" value="Chromosome"/>
</dbReference>
<sequence>MNGNPRNNGLRRKYRFDSDKKAQLFEVSVFLLLIVPSMMQSFLVVEQGAASFTVTAWATILRDLGLVGLVAYFLWKNEQSADRIGWTLRNVRTEIGIGFALFIPFFVGIGLVESALHAAGFAASRAPRPEFLTPGNLPQYLLAMLLLAVVAVAEEIIFRGYLILRFVELGASPVGAATLSAILFSLGHGYEGSVGVITVAVAGFGLGMLYLWRQSLVSLIVLHFLLNFVGVILAPLLRSSAVGSG</sequence>
<feature type="transmembrane region" description="Helical" evidence="1">
    <location>
        <begin position="95"/>
        <end position="119"/>
    </location>
</feature>
<feature type="transmembrane region" description="Helical" evidence="1">
    <location>
        <begin position="21"/>
        <end position="42"/>
    </location>
</feature>
<evidence type="ECO:0000313" key="4">
    <source>
        <dbReference type="Proteomes" id="UP001162030"/>
    </source>
</evidence>
<gene>
    <name evidence="3" type="ORF">MSZNOR_4412</name>
</gene>
<keyword evidence="1" id="KW-0472">Membrane</keyword>
<reference evidence="3 4" key="1">
    <citation type="submission" date="2023-03" db="EMBL/GenBank/DDBJ databases">
        <authorList>
            <person name="Pearce D."/>
        </authorList>
    </citation>
    <scope>NUCLEOTIDE SEQUENCE [LARGE SCALE GENOMIC DNA]</scope>
    <source>
        <strain evidence="3">Msz</strain>
    </source>
</reference>
<feature type="transmembrane region" description="Helical" evidence="1">
    <location>
        <begin position="54"/>
        <end position="75"/>
    </location>
</feature>
<protein>
    <recommendedName>
        <fullName evidence="2">CAAX prenyl protease 2/Lysostaphin resistance protein A-like domain-containing protein</fullName>
    </recommendedName>
</protein>
<evidence type="ECO:0000259" key="2">
    <source>
        <dbReference type="Pfam" id="PF02517"/>
    </source>
</evidence>